<dbReference type="InterPro" id="IPR000772">
    <property type="entry name" value="Ricin_B_lectin"/>
</dbReference>
<dbReference type="Proteomes" id="UP000199400">
    <property type="component" value="Unassembled WGS sequence"/>
</dbReference>
<accession>A0A1I1Y9U5</accession>
<dbReference type="EMBL" id="FOMX01000009">
    <property type="protein sequence ID" value="SFE16331.1"/>
    <property type="molecule type" value="Genomic_DNA"/>
</dbReference>
<evidence type="ECO:0000259" key="2">
    <source>
        <dbReference type="SMART" id="SM00458"/>
    </source>
</evidence>
<keyword evidence="4" id="KW-1185">Reference proteome</keyword>
<reference evidence="4" key="1">
    <citation type="submission" date="2016-10" db="EMBL/GenBank/DDBJ databases">
        <authorList>
            <person name="Varghese N."/>
            <person name="Submissions S."/>
        </authorList>
    </citation>
    <scope>NUCLEOTIDE SEQUENCE [LARGE SCALE GENOMIC DNA]</scope>
    <source>
        <strain evidence="4">ATCC 25963</strain>
    </source>
</reference>
<dbReference type="InterPro" id="IPR035992">
    <property type="entry name" value="Ricin_B-like_lectins"/>
</dbReference>
<dbReference type="OrthoDB" id="9809583at2"/>
<name>A0A1I1Y9U5_9BACT</name>
<feature type="signal peptide" evidence="1">
    <location>
        <begin position="1"/>
        <end position="24"/>
    </location>
</feature>
<keyword evidence="1" id="KW-0732">Signal</keyword>
<dbReference type="PROSITE" id="PS50231">
    <property type="entry name" value="RICIN_B_LECTIN"/>
    <property type="match status" value="1"/>
</dbReference>
<proteinExistence type="predicted"/>
<evidence type="ECO:0000313" key="4">
    <source>
        <dbReference type="Proteomes" id="UP000199400"/>
    </source>
</evidence>
<dbReference type="SUPFAM" id="SSF50370">
    <property type="entry name" value="Ricin B-like lectins"/>
    <property type="match status" value="1"/>
</dbReference>
<dbReference type="Pfam" id="PF14200">
    <property type="entry name" value="RicinB_lectin_2"/>
    <property type="match status" value="1"/>
</dbReference>
<dbReference type="SMART" id="SM00458">
    <property type="entry name" value="RICIN"/>
    <property type="match status" value="1"/>
</dbReference>
<feature type="chain" id="PRO_5011646867" evidence="1">
    <location>
        <begin position="25"/>
        <end position="179"/>
    </location>
</feature>
<feature type="domain" description="Ricin B lectin" evidence="2">
    <location>
        <begin position="24"/>
        <end position="160"/>
    </location>
</feature>
<evidence type="ECO:0000313" key="3">
    <source>
        <dbReference type="EMBL" id="SFE16331.1"/>
    </source>
</evidence>
<keyword evidence="3" id="KW-0430">Lectin</keyword>
<dbReference type="AlphaFoldDB" id="A0A1I1Y9U5"/>
<sequence>MPRSSTLASMAAALLALGPAVALADTTIQAKHSGKVLDIEGASSAPGARVSQYTRHNGPNQLFALHQISAGVYTIVARHSGQCLDVDGASMADSVEVGQYPCHGGAHQQFMIARLSDGSYLIIARHSGKCLDIAGAGLDNGARLHQFRCHGGDNQRFYLDGVSAPALPEDLGPDDLAAE</sequence>
<dbReference type="CDD" id="cd00161">
    <property type="entry name" value="beta-trefoil_Ricin-like"/>
    <property type="match status" value="1"/>
</dbReference>
<dbReference type="STRING" id="54.SAMN02745121_03265"/>
<dbReference type="GO" id="GO:0030246">
    <property type="term" value="F:carbohydrate binding"/>
    <property type="evidence" value="ECO:0007669"/>
    <property type="project" value="UniProtKB-KW"/>
</dbReference>
<protein>
    <submittedName>
        <fullName evidence="3">Ricin-type beta-trefoil lectin domain-like</fullName>
    </submittedName>
</protein>
<dbReference type="Gene3D" id="2.80.10.50">
    <property type="match status" value="3"/>
</dbReference>
<gene>
    <name evidence="3" type="ORF">SAMN02745121_03265</name>
</gene>
<evidence type="ECO:0000256" key="1">
    <source>
        <dbReference type="SAM" id="SignalP"/>
    </source>
</evidence>
<organism evidence="3 4">
    <name type="scientific">Nannocystis exedens</name>
    <dbReference type="NCBI Taxonomy" id="54"/>
    <lineage>
        <taxon>Bacteria</taxon>
        <taxon>Pseudomonadati</taxon>
        <taxon>Myxococcota</taxon>
        <taxon>Polyangia</taxon>
        <taxon>Nannocystales</taxon>
        <taxon>Nannocystaceae</taxon>
        <taxon>Nannocystis</taxon>
    </lineage>
</organism>